<organism evidence="2 3">
    <name type="scientific">Halotia branconii CENA392</name>
    <dbReference type="NCBI Taxonomy" id="1539056"/>
    <lineage>
        <taxon>Bacteria</taxon>
        <taxon>Bacillati</taxon>
        <taxon>Cyanobacteriota</taxon>
        <taxon>Cyanophyceae</taxon>
        <taxon>Nostocales</taxon>
        <taxon>Nodulariaceae</taxon>
        <taxon>Halotia</taxon>
    </lineage>
</organism>
<evidence type="ECO:0000256" key="1">
    <source>
        <dbReference type="SAM" id="MobiDB-lite"/>
    </source>
</evidence>
<protein>
    <submittedName>
        <fullName evidence="2">Uncharacterized protein</fullName>
    </submittedName>
</protein>
<gene>
    <name evidence="2" type="ORF">QI031_23775</name>
</gene>
<name>A0AAJ6NQI9_9CYAN</name>
<evidence type="ECO:0000313" key="3">
    <source>
        <dbReference type="Proteomes" id="UP001223520"/>
    </source>
</evidence>
<proteinExistence type="predicted"/>
<feature type="compositionally biased region" description="Low complexity" evidence="1">
    <location>
        <begin position="113"/>
        <end position="124"/>
    </location>
</feature>
<reference evidence="2 3" key="1">
    <citation type="journal article" date="2023" name="Limnol Oceanogr Lett">
        <title>Environmental adaptations by the intertidal Antarctic cyanobacterium Halotia branconii CENA392 as revealed using long-read genome sequencing.</title>
        <authorList>
            <person name="Dextro R.B."/>
            <person name="Delbaje E."/>
            <person name="Freitas P.N.N."/>
            <person name="Geraldes V."/>
            <person name="Pinto E."/>
            <person name="Long P.F."/>
            <person name="Fiore M.F."/>
        </authorList>
    </citation>
    <scope>NUCLEOTIDE SEQUENCE [LARGE SCALE GENOMIC DNA]</scope>
    <source>
        <strain evidence="2 3">CENA392</strain>
    </source>
</reference>
<sequence length="142" mass="15666">MARRKRTSPVLQKSVRRAAGINSIDPKLDLGNGLSLFAFSALIEAMRTQENAYNTALSNLDKLYHEMLEKERELADMTEHILLGVATRYGKSSVEYGMAGGVPKNQRRRRQQSESSTSSSKQPSFVYSVNNNGNGNKPAATS</sequence>
<evidence type="ECO:0000313" key="2">
    <source>
        <dbReference type="EMBL" id="WGV24755.1"/>
    </source>
</evidence>
<keyword evidence="3" id="KW-1185">Reference proteome</keyword>
<feature type="compositionally biased region" description="Polar residues" evidence="1">
    <location>
        <begin position="125"/>
        <end position="142"/>
    </location>
</feature>
<feature type="region of interest" description="Disordered" evidence="1">
    <location>
        <begin position="96"/>
        <end position="142"/>
    </location>
</feature>
<accession>A0AAJ6NQI9</accession>
<dbReference type="AlphaFoldDB" id="A0AAJ6NQI9"/>
<dbReference type="EMBL" id="CP124543">
    <property type="protein sequence ID" value="WGV24755.1"/>
    <property type="molecule type" value="Genomic_DNA"/>
</dbReference>
<dbReference type="RefSeq" id="WP_281482068.1">
    <property type="nucleotide sequence ID" value="NZ_CP124543.1"/>
</dbReference>
<dbReference type="Proteomes" id="UP001223520">
    <property type="component" value="Chromosome"/>
</dbReference>
<dbReference type="KEGG" id="hbq:QI031_23775"/>